<sequence length="90" mass="9820">MPPAEQSICHPERSEGSSNSNKLPNSSPAQGCHWHPASASRRNALVTDQYASSLKIKAACVLQMMENTYPLRTGDTPVAPGDWHTPSVYR</sequence>
<evidence type="ECO:0000313" key="2">
    <source>
        <dbReference type="EMBL" id="BBO32234.1"/>
    </source>
</evidence>
<evidence type="ECO:0000313" key="3">
    <source>
        <dbReference type="Proteomes" id="UP000326837"/>
    </source>
</evidence>
<feature type="compositionally biased region" description="Low complexity" evidence="1">
    <location>
        <begin position="17"/>
        <end position="28"/>
    </location>
</feature>
<dbReference type="AlphaFoldDB" id="A0A5K7X688"/>
<feature type="region of interest" description="Disordered" evidence="1">
    <location>
        <begin position="1"/>
        <end position="35"/>
    </location>
</feature>
<accession>A0A5K7X688</accession>
<reference evidence="3" key="1">
    <citation type="submission" date="2019-10" db="EMBL/GenBank/DDBJ databases">
        <title>Lacipirellula parvula gen. nov., sp. nov., representing a lineage of planctomycetes widespread in freshwater anoxic habitats, and description of the family Lacipirellulaceae.</title>
        <authorList>
            <person name="Dedysh S.N."/>
            <person name="Kulichevskaya I.S."/>
            <person name="Beletsky A.V."/>
            <person name="Rakitin A.L."/>
            <person name="Mardanov A.V."/>
            <person name="Ivanova A.A."/>
            <person name="Saltykova V.X."/>
            <person name="Rijpstra W.I.C."/>
            <person name="Sinninghe Damste J.S."/>
            <person name="Ravin N.V."/>
        </authorList>
    </citation>
    <scope>NUCLEOTIDE SEQUENCE [LARGE SCALE GENOMIC DNA]</scope>
    <source>
        <strain evidence="3">PX69</strain>
    </source>
</reference>
<gene>
    <name evidence="2" type="ORF">PLANPX_1846</name>
</gene>
<dbReference type="KEGG" id="lpav:PLANPX_1846"/>
<keyword evidence="3" id="KW-1185">Reference proteome</keyword>
<feature type="region of interest" description="Disordered" evidence="1">
    <location>
        <begin position="70"/>
        <end position="90"/>
    </location>
</feature>
<evidence type="ECO:0000256" key="1">
    <source>
        <dbReference type="SAM" id="MobiDB-lite"/>
    </source>
</evidence>
<dbReference type="Proteomes" id="UP000326837">
    <property type="component" value="Chromosome"/>
</dbReference>
<name>A0A5K7X688_9BACT</name>
<organism evidence="2 3">
    <name type="scientific">Lacipirellula parvula</name>
    <dbReference type="NCBI Taxonomy" id="2650471"/>
    <lineage>
        <taxon>Bacteria</taxon>
        <taxon>Pseudomonadati</taxon>
        <taxon>Planctomycetota</taxon>
        <taxon>Planctomycetia</taxon>
        <taxon>Pirellulales</taxon>
        <taxon>Lacipirellulaceae</taxon>
        <taxon>Lacipirellula</taxon>
    </lineage>
</organism>
<proteinExistence type="predicted"/>
<dbReference type="EMBL" id="AP021861">
    <property type="protein sequence ID" value="BBO32234.1"/>
    <property type="molecule type" value="Genomic_DNA"/>
</dbReference>
<protein>
    <submittedName>
        <fullName evidence="2">Uncharacterized protein</fullName>
    </submittedName>
</protein>